<keyword evidence="6 12" id="KW-0479">Metal-binding</keyword>
<dbReference type="Pfam" id="PF01406">
    <property type="entry name" value="tRNA-synt_1e"/>
    <property type="match status" value="1"/>
</dbReference>
<organism evidence="14 15">
    <name type="scientific">Ponticaulis profundi</name>
    <dbReference type="NCBI Taxonomy" id="2665222"/>
    <lineage>
        <taxon>Bacteria</taxon>
        <taxon>Pseudomonadati</taxon>
        <taxon>Pseudomonadota</taxon>
        <taxon>Alphaproteobacteria</taxon>
        <taxon>Hyphomonadales</taxon>
        <taxon>Hyphomonadaceae</taxon>
        <taxon>Ponticaulis</taxon>
    </lineage>
</organism>
<accession>A0ABW1SA53</accession>
<evidence type="ECO:0000256" key="3">
    <source>
        <dbReference type="ARBA" id="ARBA00011245"/>
    </source>
</evidence>
<dbReference type="InterPro" id="IPR015803">
    <property type="entry name" value="Cys-tRNA-ligase"/>
</dbReference>
<evidence type="ECO:0000256" key="6">
    <source>
        <dbReference type="ARBA" id="ARBA00022723"/>
    </source>
</evidence>
<gene>
    <name evidence="12 14" type="primary">cysS</name>
    <name evidence="14" type="ORF">ACFQDM_10175</name>
</gene>
<reference evidence="15" key="1">
    <citation type="journal article" date="2019" name="Int. J. Syst. Evol. Microbiol.">
        <title>The Global Catalogue of Microorganisms (GCM) 10K type strain sequencing project: providing services to taxonomists for standard genome sequencing and annotation.</title>
        <authorList>
            <consortium name="The Broad Institute Genomics Platform"/>
            <consortium name="The Broad Institute Genome Sequencing Center for Infectious Disease"/>
            <person name="Wu L."/>
            <person name="Ma J."/>
        </authorList>
    </citation>
    <scope>NUCLEOTIDE SEQUENCE [LARGE SCALE GENOMIC DNA]</scope>
    <source>
        <strain evidence="15">CGMCC-1.15741</strain>
    </source>
</reference>
<evidence type="ECO:0000313" key="15">
    <source>
        <dbReference type="Proteomes" id="UP001596303"/>
    </source>
</evidence>
<evidence type="ECO:0000256" key="2">
    <source>
        <dbReference type="ARBA" id="ARBA00005594"/>
    </source>
</evidence>
<dbReference type="SUPFAM" id="SSF52374">
    <property type="entry name" value="Nucleotidylyl transferase"/>
    <property type="match status" value="1"/>
</dbReference>
<feature type="binding site" evidence="12">
    <location>
        <position position="243"/>
    </location>
    <ligand>
        <name>Zn(2+)</name>
        <dbReference type="ChEBI" id="CHEBI:29105"/>
    </ligand>
</feature>
<evidence type="ECO:0000256" key="10">
    <source>
        <dbReference type="ARBA" id="ARBA00022917"/>
    </source>
</evidence>
<dbReference type="Pfam" id="PF09190">
    <property type="entry name" value="DALR_2"/>
    <property type="match status" value="1"/>
</dbReference>
<keyword evidence="8 12" id="KW-0862">Zinc</keyword>
<dbReference type="InterPro" id="IPR032678">
    <property type="entry name" value="tRNA-synt_1_cat_dom"/>
</dbReference>
<evidence type="ECO:0000256" key="7">
    <source>
        <dbReference type="ARBA" id="ARBA00022741"/>
    </source>
</evidence>
<dbReference type="Gene3D" id="1.20.120.1910">
    <property type="entry name" value="Cysteine-tRNA ligase, C-terminal anti-codon recognition domain"/>
    <property type="match status" value="1"/>
</dbReference>
<dbReference type="NCBIfam" id="TIGR00435">
    <property type="entry name" value="cysS"/>
    <property type="match status" value="1"/>
</dbReference>
<dbReference type="InterPro" id="IPR014729">
    <property type="entry name" value="Rossmann-like_a/b/a_fold"/>
</dbReference>
<dbReference type="EC" id="6.1.1.16" evidence="12"/>
<dbReference type="Gene3D" id="3.40.50.620">
    <property type="entry name" value="HUPs"/>
    <property type="match status" value="1"/>
</dbReference>
<dbReference type="HAMAP" id="MF_00041">
    <property type="entry name" value="Cys_tRNA_synth"/>
    <property type="match status" value="1"/>
</dbReference>
<dbReference type="InterPro" id="IPR056411">
    <property type="entry name" value="CysS_C"/>
</dbReference>
<evidence type="ECO:0000256" key="9">
    <source>
        <dbReference type="ARBA" id="ARBA00022840"/>
    </source>
</evidence>
<dbReference type="PRINTS" id="PR00983">
    <property type="entry name" value="TRNASYNTHCYS"/>
</dbReference>
<feature type="binding site" evidence="12">
    <location>
        <position position="29"/>
    </location>
    <ligand>
        <name>Zn(2+)</name>
        <dbReference type="ChEBI" id="CHEBI:29105"/>
    </ligand>
</feature>
<dbReference type="CDD" id="cd00672">
    <property type="entry name" value="CysRS_core"/>
    <property type="match status" value="1"/>
</dbReference>
<dbReference type="Pfam" id="PF23493">
    <property type="entry name" value="CysS_C"/>
    <property type="match status" value="1"/>
</dbReference>
<dbReference type="RefSeq" id="WP_377378667.1">
    <property type="nucleotide sequence ID" value="NZ_JBHSSW010000012.1"/>
</dbReference>
<comment type="similarity">
    <text evidence="2 12">Belongs to the class-I aminoacyl-tRNA synthetase family.</text>
</comment>
<dbReference type="InterPro" id="IPR024909">
    <property type="entry name" value="Cys-tRNA/MSH_ligase"/>
</dbReference>
<dbReference type="Proteomes" id="UP001596303">
    <property type="component" value="Unassembled WGS sequence"/>
</dbReference>
<comment type="catalytic activity">
    <reaction evidence="12">
        <text>tRNA(Cys) + L-cysteine + ATP = L-cysteinyl-tRNA(Cys) + AMP + diphosphate</text>
        <dbReference type="Rhea" id="RHEA:17773"/>
        <dbReference type="Rhea" id="RHEA-COMP:9661"/>
        <dbReference type="Rhea" id="RHEA-COMP:9679"/>
        <dbReference type="ChEBI" id="CHEBI:30616"/>
        <dbReference type="ChEBI" id="CHEBI:33019"/>
        <dbReference type="ChEBI" id="CHEBI:35235"/>
        <dbReference type="ChEBI" id="CHEBI:78442"/>
        <dbReference type="ChEBI" id="CHEBI:78517"/>
        <dbReference type="ChEBI" id="CHEBI:456215"/>
        <dbReference type="EC" id="6.1.1.16"/>
    </reaction>
</comment>
<keyword evidence="4 12" id="KW-0963">Cytoplasm</keyword>
<dbReference type="EMBL" id="JBHSSW010000012">
    <property type="protein sequence ID" value="MFC6198449.1"/>
    <property type="molecule type" value="Genomic_DNA"/>
</dbReference>
<dbReference type="SUPFAM" id="SSF47323">
    <property type="entry name" value="Anticodon-binding domain of a subclass of class I aminoacyl-tRNA synthetases"/>
    <property type="match status" value="1"/>
</dbReference>
<keyword evidence="9 12" id="KW-0067">ATP-binding</keyword>
<feature type="domain" description="Cysteinyl-tRNA synthetase class Ia DALR" evidence="13">
    <location>
        <begin position="344"/>
        <end position="406"/>
    </location>
</feature>
<keyword evidence="11 12" id="KW-0030">Aminoacyl-tRNA synthetase</keyword>
<name>A0ABW1SA53_9PROT</name>
<evidence type="ECO:0000256" key="5">
    <source>
        <dbReference type="ARBA" id="ARBA00022598"/>
    </source>
</evidence>
<dbReference type="SMART" id="SM00840">
    <property type="entry name" value="DALR_2"/>
    <property type="match status" value="1"/>
</dbReference>
<feature type="short sequence motif" description="'HIGH' region" evidence="12">
    <location>
        <begin position="31"/>
        <end position="41"/>
    </location>
</feature>
<feature type="binding site" evidence="12">
    <location>
        <position position="214"/>
    </location>
    <ligand>
        <name>Zn(2+)</name>
        <dbReference type="ChEBI" id="CHEBI:29105"/>
    </ligand>
</feature>
<comment type="subunit">
    <text evidence="3 12">Monomer.</text>
</comment>
<evidence type="ECO:0000256" key="4">
    <source>
        <dbReference type="ARBA" id="ARBA00022490"/>
    </source>
</evidence>
<evidence type="ECO:0000256" key="8">
    <source>
        <dbReference type="ARBA" id="ARBA00022833"/>
    </source>
</evidence>
<comment type="cofactor">
    <cofactor evidence="12">
        <name>Zn(2+)</name>
        <dbReference type="ChEBI" id="CHEBI:29105"/>
    </cofactor>
    <text evidence="12">Binds 1 zinc ion per subunit.</text>
</comment>
<feature type="binding site" evidence="12">
    <location>
        <position position="274"/>
    </location>
    <ligand>
        <name>ATP</name>
        <dbReference type="ChEBI" id="CHEBI:30616"/>
    </ligand>
</feature>
<feature type="binding site" evidence="12">
    <location>
        <position position="239"/>
    </location>
    <ligand>
        <name>Zn(2+)</name>
        <dbReference type="ChEBI" id="CHEBI:29105"/>
    </ligand>
</feature>
<dbReference type="GO" id="GO:0004817">
    <property type="term" value="F:cysteine-tRNA ligase activity"/>
    <property type="evidence" value="ECO:0007669"/>
    <property type="project" value="UniProtKB-EC"/>
</dbReference>
<keyword evidence="5 12" id="KW-0436">Ligase</keyword>
<dbReference type="PANTHER" id="PTHR10890:SF3">
    <property type="entry name" value="CYSTEINE--TRNA LIGASE, CYTOPLASMIC"/>
    <property type="match status" value="1"/>
</dbReference>
<comment type="caution">
    <text evidence="14">The sequence shown here is derived from an EMBL/GenBank/DDBJ whole genome shotgun (WGS) entry which is preliminary data.</text>
</comment>
<keyword evidence="10 12" id="KW-0648">Protein biosynthesis</keyword>
<dbReference type="PANTHER" id="PTHR10890">
    <property type="entry name" value="CYSTEINYL-TRNA SYNTHETASE"/>
    <property type="match status" value="1"/>
</dbReference>
<evidence type="ECO:0000256" key="12">
    <source>
        <dbReference type="HAMAP-Rule" id="MF_00041"/>
    </source>
</evidence>
<feature type="short sequence motif" description="'KMSKS' region" evidence="12">
    <location>
        <begin position="271"/>
        <end position="275"/>
    </location>
</feature>
<keyword evidence="15" id="KW-1185">Reference proteome</keyword>
<sequence>MTLRIYDTMAREKRVFEPQDPSRITLYVCGPTVYNYAHIGNARPPVVFDVLRRLLKDMYGRDAVVFARNFTDVDDKIIKAHQETGEPIAAITKKYADIYLEDMSALNVLAPDLSPRATDHISDMIAIGEQLKRKGYAYVTKDGLYFQVDQMSDYGKLSGRRQEDNEAGARIAVDEGKRNPADFAIWKFAKEGEPEDAIWDSPWGRGRPGWHIECSAMIKALMGDTIDIHGGGIDLQFPHHENEIAQSECAHGETLANYWMHNGFLDMEGEKMSKSLGNVKLVHDLTKEWPGEVLRYALLSGHYRAPLDWTRSLLEQSKTTLDRIYGAYRRVWGDGHPLADNRHGVRDKLMDDLNTPLALAELNALAGEANRAADEQNESAMEIVRNMMFDAGQVLGLLSKTPAEWEQGGDGDDKARIDGLVQARLDARKNKDWAEADRIRDQLKAEGIEIMDGAGGSTWRRV</sequence>
<evidence type="ECO:0000256" key="11">
    <source>
        <dbReference type="ARBA" id="ARBA00023146"/>
    </source>
</evidence>
<evidence type="ECO:0000256" key="1">
    <source>
        <dbReference type="ARBA" id="ARBA00004496"/>
    </source>
</evidence>
<proteinExistence type="inferred from homology"/>
<protein>
    <recommendedName>
        <fullName evidence="12">Cysteine--tRNA ligase</fullName>
        <ecNumber evidence="12">6.1.1.16</ecNumber>
    </recommendedName>
    <alternativeName>
        <fullName evidence="12">Cysteinyl-tRNA synthetase</fullName>
        <shortName evidence="12">CysRS</shortName>
    </alternativeName>
</protein>
<dbReference type="InterPro" id="IPR015273">
    <property type="entry name" value="Cys-tRNA-synt_Ia_DALR"/>
</dbReference>
<evidence type="ECO:0000259" key="13">
    <source>
        <dbReference type="SMART" id="SM00840"/>
    </source>
</evidence>
<comment type="subcellular location">
    <subcellularLocation>
        <location evidence="1 12">Cytoplasm</location>
    </subcellularLocation>
</comment>
<keyword evidence="7 12" id="KW-0547">Nucleotide-binding</keyword>
<evidence type="ECO:0000313" key="14">
    <source>
        <dbReference type="EMBL" id="MFC6198449.1"/>
    </source>
</evidence>
<dbReference type="InterPro" id="IPR009080">
    <property type="entry name" value="tRNAsynth_Ia_anticodon-bd"/>
</dbReference>